<dbReference type="SMART" id="SM00382">
    <property type="entry name" value="AAA"/>
    <property type="match status" value="1"/>
</dbReference>
<dbReference type="CDD" id="cd00009">
    <property type="entry name" value="AAA"/>
    <property type="match status" value="1"/>
</dbReference>
<dbReference type="Gene3D" id="3.40.50.300">
    <property type="entry name" value="P-loop containing nucleotide triphosphate hydrolases"/>
    <property type="match status" value="1"/>
</dbReference>
<dbReference type="Proteomes" id="UP000077857">
    <property type="component" value="Unassembled WGS sequence"/>
</dbReference>
<dbReference type="OrthoDB" id="9812140at2"/>
<dbReference type="Pfam" id="PF05673">
    <property type="entry name" value="DUF815"/>
    <property type="match status" value="1"/>
</dbReference>
<comment type="caution">
    <text evidence="2">The sequence shown here is derived from an EMBL/GenBank/DDBJ whole genome shotgun (WGS) entry which is preliminary data.</text>
</comment>
<evidence type="ECO:0000259" key="1">
    <source>
        <dbReference type="SMART" id="SM00382"/>
    </source>
</evidence>
<evidence type="ECO:0000313" key="3">
    <source>
        <dbReference type="Proteomes" id="UP000077857"/>
    </source>
</evidence>
<protein>
    <submittedName>
        <fullName evidence="2">ATPase</fullName>
    </submittedName>
</protein>
<dbReference type="InterPro" id="IPR027417">
    <property type="entry name" value="P-loop_NTPase"/>
</dbReference>
<reference evidence="2 3" key="1">
    <citation type="submission" date="2016-03" db="EMBL/GenBank/DDBJ databases">
        <authorList>
            <person name="Ploux O."/>
        </authorList>
    </citation>
    <scope>NUCLEOTIDE SEQUENCE [LARGE SCALE GENOMIC DNA]</scope>
    <source>
        <strain evidence="2 3">R-45378</strain>
    </source>
</reference>
<evidence type="ECO:0000313" key="2">
    <source>
        <dbReference type="EMBL" id="OAI18908.1"/>
    </source>
</evidence>
<dbReference type="InterPro" id="IPR008533">
    <property type="entry name" value="DUF815"/>
</dbReference>
<feature type="domain" description="AAA+ ATPase" evidence="1">
    <location>
        <begin position="55"/>
        <end position="176"/>
    </location>
</feature>
<dbReference type="PANTHER" id="PTHR42935">
    <property type="entry name" value="SLR0930 PROTEIN"/>
    <property type="match status" value="1"/>
</dbReference>
<dbReference type="RefSeq" id="WP_064039788.1">
    <property type="nucleotide sequence ID" value="NZ_LUUJ01000054.1"/>
</dbReference>
<dbReference type="PANTHER" id="PTHR42935:SF1">
    <property type="entry name" value="SLR0930 PROTEIN"/>
    <property type="match status" value="1"/>
</dbReference>
<gene>
    <name evidence="2" type="ORF">A1507_08365</name>
</gene>
<dbReference type="SUPFAM" id="SSF52540">
    <property type="entry name" value="P-loop containing nucleoside triphosphate hydrolases"/>
    <property type="match status" value="1"/>
</dbReference>
<sequence>MIDWNNTYAAIWRQRQEYLRPVRHIDPIRLEQLLGIEVQKRQLVDNTLRFLAGLPANNVLLWGARGTGKSSLVKALLNEYMHEGLRLIEVDKQDLLYLPEIVDEIREHRQRFVIYCDDLSFEAGDSLYKPLKSVLEGSIELPPDNVLFYATSNRRHLLPEQMRDNLDTLLVDGEVHYSDTVEEKISLSDRFGLRLAFYPQQTQTYLDIVDSYFPDYRGDRELLHKAALDFAHTRAAKNGRTAKQFFNSVSDGQAGF</sequence>
<accession>A0A177NLF6</accession>
<dbReference type="InterPro" id="IPR003593">
    <property type="entry name" value="AAA+_ATPase"/>
</dbReference>
<proteinExistence type="predicted"/>
<dbReference type="EMBL" id="LUUJ01000054">
    <property type="protein sequence ID" value="OAI18908.1"/>
    <property type="molecule type" value="Genomic_DNA"/>
</dbReference>
<name>A0A177NLF6_9GAMM</name>
<organism evidence="2 3">
    <name type="scientific">Methylomonas koyamae</name>
    <dbReference type="NCBI Taxonomy" id="702114"/>
    <lineage>
        <taxon>Bacteria</taxon>
        <taxon>Pseudomonadati</taxon>
        <taxon>Pseudomonadota</taxon>
        <taxon>Gammaproteobacteria</taxon>
        <taxon>Methylococcales</taxon>
        <taxon>Methylococcaceae</taxon>
        <taxon>Methylomonas</taxon>
    </lineage>
</organism>
<dbReference type="AlphaFoldDB" id="A0A177NLF6"/>